<dbReference type="EMBL" id="LAZR01019543">
    <property type="protein sequence ID" value="KKL92151.1"/>
    <property type="molecule type" value="Genomic_DNA"/>
</dbReference>
<feature type="non-terminal residue" evidence="1">
    <location>
        <position position="1"/>
    </location>
</feature>
<name>A0A0F9GNQ0_9ZZZZ</name>
<sequence>LMSMPPGIQPTRIGTADLGKIRTSKPMESYEVMSTLIKIFGVEVSGQAEIIKGNVVINGEPWKFNKRSDKVFERITK</sequence>
<proteinExistence type="predicted"/>
<reference evidence="1" key="1">
    <citation type="journal article" date="2015" name="Nature">
        <title>Complex archaea that bridge the gap between prokaryotes and eukaryotes.</title>
        <authorList>
            <person name="Spang A."/>
            <person name="Saw J.H."/>
            <person name="Jorgensen S.L."/>
            <person name="Zaremba-Niedzwiedzka K."/>
            <person name="Martijn J."/>
            <person name="Lind A.E."/>
            <person name="van Eijk R."/>
            <person name="Schleper C."/>
            <person name="Guy L."/>
            <person name="Ettema T.J."/>
        </authorList>
    </citation>
    <scope>NUCLEOTIDE SEQUENCE</scope>
</reference>
<gene>
    <name evidence="1" type="ORF">LCGC14_1887510</name>
</gene>
<dbReference type="AlphaFoldDB" id="A0A0F9GNQ0"/>
<evidence type="ECO:0000313" key="1">
    <source>
        <dbReference type="EMBL" id="KKL92151.1"/>
    </source>
</evidence>
<organism evidence="1">
    <name type="scientific">marine sediment metagenome</name>
    <dbReference type="NCBI Taxonomy" id="412755"/>
    <lineage>
        <taxon>unclassified sequences</taxon>
        <taxon>metagenomes</taxon>
        <taxon>ecological metagenomes</taxon>
    </lineage>
</organism>
<protein>
    <submittedName>
        <fullName evidence="1">Uncharacterized protein</fullName>
    </submittedName>
</protein>
<accession>A0A0F9GNQ0</accession>
<comment type="caution">
    <text evidence="1">The sequence shown here is derived from an EMBL/GenBank/DDBJ whole genome shotgun (WGS) entry which is preliminary data.</text>
</comment>